<evidence type="ECO:0000313" key="2">
    <source>
        <dbReference type="Proteomes" id="UP001595818"/>
    </source>
</evidence>
<proteinExistence type="predicted"/>
<dbReference type="InterPro" id="IPR021660">
    <property type="entry name" value="DUF3253"/>
</dbReference>
<evidence type="ECO:0000313" key="1">
    <source>
        <dbReference type="EMBL" id="MFC4873946.1"/>
    </source>
</evidence>
<gene>
    <name evidence="1" type="ORF">ACFPFU_19735</name>
</gene>
<accession>A0ABV9T599</accession>
<protein>
    <submittedName>
        <fullName evidence="1">DUF3253 domain-containing protein</fullName>
    </submittedName>
</protein>
<organism evidence="1 2">
    <name type="scientific">Negadavirga shengliensis</name>
    <dbReference type="NCBI Taxonomy" id="1389218"/>
    <lineage>
        <taxon>Bacteria</taxon>
        <taxon>Pseudomonadati</taxon>
        <taxon>Bacteroidota</taxon>
        <taxon>Cytophagia</taxon>
        <taxon>Cytophagales</taxon>
        <taxon>Cyclobacteriaceae</taxon>
        <taxon>Negadavirga</taxon>
    </lineage>
</organism>
<dbReference type="InterPro" id="IPR036390">
    <property type="entry name" value="WH_DNA-bd_sf"/>
</dbReference>
<reference evidence="2" key="1">
    <citation type="journal article" date="2019" name="Int. J. Syst. Evol. Microbiol.">
        <title>The Global Catalogue of Microorganisms (GCM) 10K type strain sequencing project: providing services to taxonomists for standard genome sequencing and annotation.</title>
        <authorList>
            <consortium name="The Broad Institute Genomics Platform"/>
            <consortium name="The Broad Institute Genome Sequencing Center for Infectious Disease"/>
            <person name="Wu L."/>
            <person name="Ma J."/>
        </authorList>
    </citation>
    <scope>NUCLEOTIDE SEQUENCE [LARGE SCALE GENOMIC DNA]</scope>
    <source>
        <strain evidence="2">CGMCC 4.7466</strain>
    </source>
</reference>
<sequence length="84" mass="10104">MEREKKNILSVAIMEMAKRKKGKYFTPTDVAQWLYPYDWKFFVDDVIAMMMELYREDKIEVTQKDHSVDKNFFPPGSVKIKLKH</sequence>
<dbReference type="InterPro" id="IPR036388">
    <property type="entry name" value="WH-like_DNA-bd_sf"/>
</dbReference>
<name>A0ABV9T599_9BACT</name>
<dbReference type="Proteomes" id="UP001595818">
    <property type="component" value="Unassembled WGS sequence"/>
</dbReference>
<dbReference type="EMBL" id="JBHSJJ010000014">
    <property type="protein sequence ID" value="MFC4873946.1"/>
    <property type="molecule type" value="Genomic_DNA"/>
</dbReference>
<keyword evidence="2" id="KW-1185">Reference proteome</keyword>
<dbReference type="RefSeq" id="WP_377067314.1">
    <property type="nucleotide sequence ID" value="NZ_JBHSJJ010000014.1"/>
</dbReference>
<dbReference type="SUPFAM" id="SSF46785">
    <property type="entry name" value="Winged helix' DNA-binding domain"/>
    <property type="match status" value="1"/>
</dbReference>
<dbReference type="Pfam" id="PF11625">
    <property type="entry name" value="DUF3253"/>
    <property type="match status" value="1"/>
</dbReference>
<dbReference type="Gene3D" id="1.10.10.10">
    <property type="entry name" value="Winged helix-like DNA-binding domain superfamily/Winged helix DNA-binding domain"/>
    <property type="match status" value="1"/>
</dbReference>
<comment type="caution">
    <text evidence="1">The sequence shown here is derived from an EMBL/GenBank/DDBJ whole genome shotgun (WGS) entry which is preliminary data.</text>
</comment>